<feature type="domain" description="BHLH" evidence="3">
    <location>
        <begin position="435"/>
        <end position="487"/>
    </location>
</feature>
<dbReference type="InterPro" id="IPR011598">
    <property type="entry name" value="bHLH_dom"/>
</dbReference>
<name>A0ABM3FGR0_NEOLC</name>
<dbReference type="PROSITE" id="PS50888">
    <property type="entry name" value="BHLH"/>
    <property type="match status" value="1"/>
</dbReference>
<dbReference type="Gene3D" id="4.10.280.10">
    <property type="entry name" value="Helix-loop-helix DNA-binding domain"/>
    <property type="match status" value="1"/>
</dbReference>
<keyword evidence="4" id="KW-1185">Reference proteome</keyword>
<dbReference type="SMART" id="SM00353">
    <property type="entry name" value="HLH"/>
    <property type="match status" value="1"/>
</dbReference>
<feature type="region of interest" description="Disordered" evidence="2">
    <location>
        <begin position="204"/>
        <end position="229"/>
    </location>
</feature>
<sequence>MPVPTWDCAELGLLEEPLETTTVVSEDIWKKFDLDFPQPFTTEQYYGTTEGATLPEPYEKTSMSRLEAREIRHHDCMWAGLCISKEHNRTHPAKKDVQMSSKKVPAGRSLLINRKPPVCTAVKNLESDGDSTRPETPQSCESESDEEDEEQEEEQEPPQFRHDSISINEKLTEYLGDAAAAPVSEVTGQLVRRIAIPGKKCDRRVRETGRRTEVHQEPKKTASNTPPGVGHNAEGLAHRESLVSLGDHCYYLSQTSSSKKLEHLGVQTPSDSEEEIDVVTFDKPCRPASLPTNPSAADKQHLQKTVTSALKDKSPPRPRGRPPSNPPRKRSAQTESRPAKRPRHKSYQKRGKPGSGSNSSSSSSSSSGSSKSMQVDRFENCDRIGDTIDGAKNVAEVNEHHHMRFSERVGGGSGKSQASSSTVSRSSSDDEPDTEKRSLHNNMERQRRIELRNAFEDLRVLVPEVQMKEKAPKVVILRQAAVYCNKLTETDRTNTDAVSDLKSRQDRLRSKLSQLRRNFAACR</sequence>
<feature type="compositionally biased region" description="Basic and acidic residues" evidence="2">
    <location>
        <begin position="204"/>
        <end position="220"/>
    </location>
</feature>
<proteinExistence type="predicted"/>
<feature type="region of interest" description="Disordered" evidence="2">
    <location>
        <begin position="122"/>
        <end position="164"/>
    </location>
</feature>
<dbReference type="PRINTS" id="PR00044">
    <property type="entry name" value="LEUZIPPRMYC"/>
</dbReference>
<feature type="region of interest" description="Disordered" evidence="2">
    <location>
        <begin position="283"/>
        <end position="375"/>
    </location>
</feature>
<evidence type="ECO:0000259" key="3">
    <source>
        <dbReference type="PROSITE" id="PS50888"/>
    </source>
</evidence>
<feature type="compositionally biased region" description="Low complexity" evidence="2">
    <location>
        <begin position="355"/>
        <end position="372"/>
    </location>
</feature>
<organism evidence="4 5">
    <name type="scientific">Neodiprion lecontei</name>
    <name type="common">Redheaded pine sawfly</name>
    <dbReference type="NCBI Taxonomy" id="441921"/>
    <lineage>
        <taxon>Eukaryota</taxon>
        <taxon>Metazoa</taxon>
        <taxon>Ecdysozoa</taxon>
        <taxon>Arthropoda</taxon>
        <taxon>Hexapoda</taxon>
        <taxon>Insecta</taxon>
        <taxon>Pterygota</taxon>
        <taxon>Neoptera</taxon>
        <taxon>Endopterygota</taxon>
        <taxon>Hymenoptera</taxon>
        <taxon>Tenthredinoidea</taxon>
        <taxon>Diprionidae</taxon>
        <taxon>Diprioninae</taxon>
        <taxon>Neodiprion</taxon>
    </lineage>
</organism>
<dbReference type="InterPro" id="IPR002418">
    <property type="entry name" value="Tscrpt_reg_Myc"/>
</dbReference>
<dbReference type="CDD" id="cd11400">
    <property type="entry name" value="bHLHzip_Myc"/>
    <property type="match status" value="1"/>
</dbReference>
<feature type="compositionally biased region" description="Low complexity" evidence="2">
    <location>
        <begin position="415"/>
        <end position="426"/>
    </location>
</feature>
<gene>
    <name evidence="5" type="primary">LOC107216677</name>
</gene>
<dbReference type="SUPFAM" id="SSF47459">
    <property type="entry name" value="HLH, helix-loop-helix DNA-binding domain"/>
    <property type="match status" value="1"/>
</dbReference>
<protein>
    <submittedName>
        <fullName evidence="5">Myc protein</fullName>
    </submittedName>
</protein>
<reference evidence="5" key="1">
    <citation type="submission" date="2025-08" db="UniProtKB">
        <authorList>
            <consortium name="RefSeq"/>
        </authorList>
    </citation>
    <scope>IDENTIFICATION</scope>
    <source>
        <tissue evidence="5">Thorax and Abdomen</tissue>
    </source>
</reference>
<dbReference type="RefSeq" id="XP_046587207.1">
    <property type="nucleotide sequence ID" value="XM_046731251.1"/>
</dbReference>
<dbReference type="Proteomes" id="UP000829291">
    <property type="component" value="Chromosome 2"/>
</dbReference>
<dbReference type="InterPro" id="IPR050433">
    <property type="entry name" value="Myc_transcription_factors"/>
</dbReference>
<feature type="compositionally biased region" description="Acidic residues" evidence="2">
    <location>
        <begin position="142"/>
        <end position="156"/>
    </location>
</feature>
<accession>A0ABM3FGR0</accession>
<feature type="region of interest" description="Disordered" evidence="2">
    <location>
        <begin position="403"/>
        <end position="445"/>
    </location>
</feature>
<dbReference type="InterPro" id="IPR036638">
    <property type="entry name" value="HLH_DNA-bd_sf"/>
</dbReference>
<dbReference type="Pfam" id="PF00010">
    <property type="entry name" value="HLH"/>
    <property type="match status" value="1"/>
</dbReference>
<evidence type="ECO:0000313" key="4">
    <source>
        <dbReference type="Proteomes" id="UP000829291"/>
    </source>
</evidence>
<evidence type="ECO:0000256" key="2">
    <source>
        <dbReference type="SAM" id="MobiDB-lite"/>
    </source>
</evidence>
<feature type="compositionally biased region" description="Basic and acidic residues" evidence="2">
    <location>
        <begin position="434"/>
        <end position="445"/>
    </location>
</feature>
<evidence type="ECO:0000256" key="1">
    <source>
        <dbReference type="ARBA" id="ARBA00023125"/>
    </source>
</evidence>
<keyword evidence="1" id="KW-0238">DNA-binding</keyword>
<feature type="compositionally biased region" description="Basic residues" evidence="2">
    <location>
        <begin position="339"/>
        <end position="352"/>
    </location>
</feature>
<evidence type="ECO:0000313" key="5">
    <source>
        <dbReference type="RefSeq" id="XP_046587207.1"/>
    </source>
</evidence>
<dbReference type="PANTHER" id="PTHR45851">
    <property type="entry name" value="MYC PROTO-ONCOGENE"/>
    <property type="match status" value="1"/>
</dbReference>
<dbReference type="GeneID" id="107216677"/>